<keyword evidence="1" id="KW-0489">Methyltransferase</keyword>
<dbReference type="Proteomes" id="UP000824239">
    <property type="component" value="Unassembled WGS sequence"/>
</dbReference>
<dbReference type="PIRSF" id="PIRSF018637">
    <property type="entry name" value="TrmK"/>
    <property type="match status" value="1"/>
</dbReference>
<dbReference type="CDD" id="cd02440">
    <property type="entry name" value="AdoMet_MTases"/>
    <property type="match status" value="1"/>
</dbReference>
<accession>A0A9D1IXH9</accession>
<dbReference type="InterPro" id="IPR006901">
    <property type="entry name" value="TrmK"/>
</dbReference>
<proteinExistence type="predicted"/>
<gene>
    <name evidence="1" type="ORF">IAA53_06030</name>
</gene>
<dbReference type="EMBL" id="DVHE01000048">
    <property type="protein sequence ID" value="HIR50829.1"/>
    <property type="molecule type" value="Genomic_DNA"/>
</dbReference>
<dbReference type="SUPFAM" id="SSF53335">
    <property type="entry name" value="S-adenosyl-L-methionine-dependent methyltransferases"/>
    <property type="match status" value="1"/>
</dbReference>
<evidence type="ECO:0000313" key="1">
    <source>
        <dbReference type="EMBL" id="HIR50829.1"/>
    </source>
</evidence>
<reference evidence="1" key="1">
    <citation type="submission" date="2020-10" db="EMBL/GenBank/DDBJ databases">
        <authorList>
            <person name="Gilroy R."/>
        </authorList>
    </citation>
    <scope>NUCLEOTIDE SEQUENCE</scope>
    <source>
        <strain evidence="1">ChiBcec15-4380</strain>
    </source>
</reference>
<dbReference type="AlphaFoldDB" id="A0A9D1IXH9"/>
<reference evidence="1" key="2">
    <citation type="journal article" date="2021" name="PeerJ">
        <title>Extensive microbial diversity within the chicken gut microbiome revealed by metagenomics and culture.</title>
        <authorList>
            <person name="Gilroy R."/>
            <person name="Ravi A."/>
            <person name="Getino M."/>
            <person name="Pursley I."/>
            <person name="Horton D.L."/>
            <person name="Alikhan N.F."/>
            <person name="Baker D."/>
            <person name="Gharbi K."/>
            <person name="Hall N."/>
            <person name="Watson M."/>
            <person name="Adriaenssens E.M."/>
            <person name="Foster-Nyarko E."/>
            <person name="Jarju S."/>
            <person name="Secka A."/>
            <person name="Antonio M."/>
            <person name="Oren A."/>
            <person name="Chaudhuri R.R."/>
            <person name="La Ragione R."/>
            <person name="Hildebrand F."/>
            <person name="Pallen M.J."/>
        </authorList>
    </citation>
    <scope>NUCLEOTIDE SEQUENCE</scope>
    <source>
        <strain evidence="1">ChiBcec15-4380</strain>
    </source>
</reference>
<name>A0A9D1IXH9_9FIRM</name>
<comment type="caution">
    <text evidence="1">The sequence shown here is derived from an EMBL/GenBank/DDBJ whole genome shotgun (WGS) entry which is preliminary data.</text>
</comment>
<keyword evidence="1" id="KW-0808">Transferase</keyword>
<dbReference type="PANTHER" id="PTHR38451">
    <property type="entry name" value="TRNA (ADENINE(22)-N(1))-METHYLTRANSFERASE"/>
    <property type="match status" value="1"/>
</dbReference>
<protein>
    <submittedName>
        <fullName evidence="1">SAM-dependent methyltransferase</fullName>
    </submittedName>
</protein>
<dbReference type="GO" id="GO:0032259">
    <property type="term" value="P:methylation"/>
    <property type="evidence" value="ECO:0007669"/>
    <property type="project" value="UniProtKB-KW"/>
</dbReference>
<dbReference type="Gene3D" id="3.40.50.150">
    <property type="entry name" value="Vaccinia Virus protein VP39"/>
    <property type="match status" value="1"/>
</dbReference>
<evidence type="ECO:0000313" key="2">
    <source>
        <dbReference type="Proteomes" id="UP000824239"/>
    </source>
</evidence>
<sequence length="234" mass="25759">MKVPISRRLLCCAGLVPAGARVADVGCDHGYLGIYLLREGIVQWVVATDLREKPLQKARQNADQFGTADRMDFSVADGLAAVAPEAVDTIVIAGMGGDNIAAILEAAPWVRDPQYTLILQPQTSGNDLRRYLGRAGFFIETERLVRDGGFLYFTILARYGGGRPLTPGEQYLSPQLLHSGDPLLPDYFDRILPALERTVAGIRAGGDQQKLQYYQQALDEVREMRDSYERAADS</sequence>
<dbReference type="PANTHER" id="PTHR38451:SF1">
    <property type="entry name" value="TRNA (ADENINE(22)-N(1))-METHYLTRANSFERASE"/>
    <property type="match status" value="1"/>
</dbReference>
<dbReference type="InterPro" id="IPR029063">
    <property type="entry name" value="SAM-dependent_MTases_sf"/>
</dbReference>
<dbReference type="Pfam" id="PF12847">
    <property type="entry name" value="Methyltransf_18"/>
    <property type="match status" value="1"/>
</dbReference>
<dbReference type="GO" id="GO:0160105">
    <property type="term" value="F:tRNA (adenine(22)-N1)-methyltransferase activity"/>
    <property type="evidence" value="ECO:0007669"/>
    <property type="project" value="InterPro"/>
</dbReference>
<organism evidence="1 2">
    <name type="scientific">Candidatus Avoscillospira avicola</name>
    <dbReference type="NCBI Taxonomy" id="2840706"/>
    <lineage>
        <taxon>Bacteria</taxon>
        <taxon>Bacillati</taxon>
        <taxon>Bacillota</taxon>
        <taxon>Clostridia</taxon>
        <taxon>Eubacteriales</taxon>
        <taxon>Oscillospiraceae</taxon>
        <taxon>Oscillospiraceae incertae sedis</taxon>
        <taxon>Candidatus Avoscillospira</taxon>
    </lineage>
</organism>